<dbReference type="PANTHER" id="PTHR39219:SF1">
    <property type="entry name" value="ER MEMBRANE PROTEIN COMPLEX SUBUNIT 10"/>
    <property type="match status" value="1"/>
</dbReference>
<name>A0A517LJ84_9PEZI</name>
<reference evidence="3 4" key="1">
    <citation type="submission" date="2019-07" db="EMBL/GenBank/DDBJ databases">
        <title>Finished genome of Venturia effusa.</title>
        <authorList>
            <person name="Young C.A."/>
            <person name="Cox M.P."/>
            <person name="Ganley A.R.D."/>
            <person name="David W.J."/>
        </authorList>
    </citation>
    <scope>NUCLEOTIDE SEQUENCE [LARGE SCALE GENOMIC DNA]</scope>
    <source>
        <strain evidence="4">albino</strain>
    </source>
</reference>
<keyword evidence="1" id="KW-0812">Transmembrane</keyword>
<sequence length="195" mass="21032">MYKAKMKLISSIVLLFAATATAATPQAVSTVTVHAWPLSAPSPYPFATIAVTPSPNAIHAKVQSIPQLPIFKDELVRVGILDESNVWTGVATSAKSFRVDVSKKIILHTDNDGNVAHISFNSFENANPADAAVFVEVMPIQPGPRPTLNKPIVLNEEGKIATPETADTRSFLQKYWWAIALFLVLQVVAGGAKEE</sequence>
<keyword evidence="2" id="KW-0732">Signal</keyword>
<keyword evidence="1" id="KW-1133">Transmembrane helix</keyword>
<evidence type="ECO:0000313" key="4">
    <source>
        <dbReference type="Proteomes" id="UP000316270"/>
    </source>
</evidence>
<keyword evidence="1" id="KW-0472">Membrane</keyword>
<feature type="chain" id="PRO_5021926492" description="ER membrane protein complex subunit 10" evidence="2">
    <location>
        <begin position="23"/>
        <end position="195"/>
    </location>
</feature>
<dbReference type="OrthoDB" id="1894652at2759"/>
<feature type="transmembrane region" description="Helical" evidence="1">
    <location>
        <begin position="175"/>
        <end position="192"/>
    </location>
</feature>
<dbReference type="STRING" id="50376.A0A517LJ84"/>
<proteinExistence type="predicted"/>
<gene>
    <name evidence="3" type="ORF">FKW77_007244</name>
</gene>
<dbReference type="EMBL" id="CP042197">
    <property type="protein sequence ID" value="QDS75667.1"/>
    <property type="molecule type" value="Genomic_DNA"/>
</dbReference>
<evidence type="ECO:0000256" key="1">
    <source>
        <dbReference type="SAM" id="Phobius"/>
    </source>
</evidence>
<accession>A0A517LJ84</accession>
<dbReference type="AlphaFoldDB" id="A0A517LJ84"/>
<feature type="signal peptide" evidence="2">
    <location>
        <begin position="1"/>
        <end position="22"/>
    </location>
</feature>
<evidence type="ECO:0000256" key="2">
    <source>
        <dbReference type="SAM" id="SignalP"/>
    </source>
</evidence>
<dbReference type="Pfam" id="PF21203">
    <property type="entry name" value="ECM10"/>
    <property type="match status" value="1"/>
</dbReference>
<keyword evidence="4" id="KW-1185">Reference proteome</keyword>
<evidence type="ECO:0000313" key="3">
    <source>
        <dbReference type="EMBL" id="QDS75667.1"/>
    </source>
</evidence>
<organism evidence="3 4">
    <name type="scientific">Venturia effusa</name>
    <dbReference type="NCBI Taxonomy" id="50376"/>
    <lineage>
        <taxon>Eukaryota</taxon>
        <taxon>Fungi</taxon>
        <taxon>Dikarya</taxon>
        <taxon>Ascomycota</taxon>
        <taxon>Pezizomycotina</taxon>
        <taxon>Dothideomycetes</taxon>
        <taxon>Pleosporomycetidae</taxon>
        <taxon>Venturiales</taxon>
        <taxon>Venturiaceae</taxon>
        <taxon>Venturia</taxon>
    </lineage>
</organism>
<dbReference type="Proteomes" id="UP000316270">
    <property type="component" value="Chromosome 13"/>
</dbReference>
<protein>
    <recommendedName>
        <fullName evidence="5">ER membrane protein complex subunit 10</fullName>
    </recommendedName>
</protein>
<dbReference type="PANTHER" id="PTHR39219">
    <property type="entry name" value="ER MEMBRANE PROTEIN COMPLEX SUBUNIT 10"/>
    <property type="match status" value="1"/>
</dbReference>
<evidence type="ECO:0008006" key="5">
    <source>
        <dbReference type="Google" id="ProtNLM"/>
    </source>
</evidence>